<feature type="chain" id="PRO_5016333949" evidence="1">
    <location>
        <begin position="22"/>
        <end position="70"/>
    </location>
</feature>
<proteinExistence type="predicted"/>
<keyword evidence="1" id="KW-0732">Signal</keyword>
<sequence length="70" mass="7525">MSHGHLLTRICLYLTVWLFRGQEPQGDLASPAATGASVILQPVRLRSNVQMGLLNSNDIAGRSGSIGHQL</sequence>
<dbReference type="EMBL" id="MSFK01000006">
    <property type="protein sequence ID" value="PWY93765.1"/>
    <property type="molecule type" value="Genomic_DNA"/>
</dbReference>
<comment type="caution">
    <text evidence="2">The sequence shown here is derived from an EMBL/GenBank/DDBJ whole genome shotgun (WGS) entry which is preliminary data.</text>
</comment>
<protein>
    <submittedName>
        <fullName evidence="2">Uncharacterized protein</fullName>
    </submittedName>
</protein>
<keyword evidence="3" id="KW-1185">Reference proteome</keyword>
<dbReference type="RefSeq" id="XP_025470526.1">
    <property type="nucleotide sequence ID" value="XM_025607108.1"/>
</dbReference>
<evidence type="ECO:0000313" key="2">
    <source>
        <dbReference type="EMBL" id="PWY93765.1"/>
    </source>
</evidence>
<evidence type="ECO:0000256" key="1">
    <source>
        <dbReference type="SAM" id="SignalP"/>
    </source>
</evidence>
<feature type="signal peptide" evidence="1">
    <location>
        <begin position="1"/>
        <end position="21"/>
    </location>
</feature>
<reference evidence="2 3" key="1">
    <citation type="submission" date="2016-12" db="EMBL/GenBank/DDBJ databases">
        <title>The genomes of Aspergillus section Nigri reveals drivers in fungal speciation.</title>
        <authorList>
            <consortium name="DOE Joint Genome Institute"/>
            <person name="Vesth T.C."/>
            <person name="Nybo J."/>
            <person name="Theobald S."/>
            <person name="Brandl J."/>
            <person name="Frisvad J.C."/>
            <person name="Nielsen K.F."/>
            <person name="Lyhne E.K."/>
            <person name="Kogle M.E."/>
            <person name="Kuo A."/>
            <person name="Riley R."/>
            <person name="Clum A."/>
            <person name="Nolan M."/>
            <person name="Lipzen A."/>
            <person name="Salamov A."/>
            <person name="Henrissat B."/>
            <person name="Wiebenga A."/>
            <person name="De Vries R.P."/>
            <person name="Grigoriev I.V."/>
            <person name="Mortensen U.H."/>
            <person name="Andersen M.R."/>
            <person name="Baker S.E."/>
        </authorList>
    </citation>
    <scope>NUCLEOTIDE SEQUENCE [LARGE SCALE GENOMIC DNA]</scope>
    <source>
        <strain evidence="2 3">CBS 115572</strain>
    </source>
</reference>
<dbReference type="Proteomes" id="UP000246702">
    <property type="component" value="Unassembled WGS sequence"/>
</dbReference>
<accession>A0A317X635</accession>
<gene>
    <name evidence="2" type="ORF">BO94DRAFT_351851</name>
</gene>
<dbReference type="GeneID" id="37109251"/>
<dbReference type="AlphaFoldDB" id="A0A317X635"/>
<name>A0A317X635_9EURO</name>
<organism evidence="2 3">
    <name type="scientific">Aspergillus sclerotioniger CBS 115572</name>
    <dbReference type="NCBI Taxonomy" id="1450535"/>
    <lineage>
        <taxon>Eukaryota</taxon>
        <taxon>Fungi</taxon>
        <taxon>Dikarya</taxon>
        <taxon>Ascomycota</taxon>
        <taxon>Pezizomycotina</taxon>
        <taxon>Eurotiomycetes</taxon>
        <taxon>Eurotiomycetidae</taxon>
        <taxon>Eurotiales</taxon>
        <taxon>Aspergillaceae</taxon>
        <taxon>Aspergillus</taxon>
        <taxon>Aspergillus subgen. Circumdati</taxon>
    </lineage>
</organism>
<evidence type="ECO:0000313" key="3">
    <source>
        <dbReference type="Proteomes" id="UP000246702"/>
    </source>
</evidence>